<evidence type="ECO:0000313" key="1">
    <source>
        <dbReference type="EMBL" id="SCD21143.1"/>
    </source>
</evidence>
<dbReference type="Proteomes" id="UP000187464">
    <property type="component" value="Chromosome I"/>
</dbReference>
<gene>
    <name evidence="1" type="ORF">PSM36_2338</name>
</gene>
<evidence type="ECO:0000313" key="2">
    <source>
        <dbReference type="Proteomes" id="UP000187464"/>
    </source>
</evidence>
<dbReference type="AlphaFoldDB" id="A0A1R3SY76"/>
<keyword evidence="2" id="KW-1185">Reference proteome</keyword>
<name>A0A1R3SY76_9BACT</name>
<dbReference type="KEGG" id="psac:PSM36_2338"/>
<organism evidence="1 2">
    <name type="scientific">Proteiniphilum saccharofermentans</name>
    <dbReference type="NCBI Taxonomy" id="1642647"/>
    <lineage>
        <taxon>Bacteria</taxon>
        <taxon>Pseudomonadati</taxon>
        <taxon>Bacteroidota</taxon>
        <taxon>Bacteroidia</taxon>
        <taxon>Bacteroidales</taxon>
        <taxon>Dysgonomonadaceae</taxon>
        <taxon>Proteiniphilum</taxon>
    </lineage>
</organism>
<dbReference type="EMBL" id="LT605205">
    <property type="protein sequence ID" value="SCD21143.1"/>
    <property type="molecule type" value="Genomic_DNA"/>
</dbReference>
<reference evidence="1 2" key="1">
    <citation type="submission" date="2016-08" db="EMBL/GenBank/DDBJ databases">
        <authorList>
            <person name="Seilhamer J.J."/>
        </authorList>
    </citation>
    <scope>NUCLEOTIDE SEQUENCE [LARGE SCALE GENOMIC DNA]</scope>
    <source>
        <strain evidence="1">M3/6</strain>
    </source>
</reference>
<proteinExistence type="predicted"/>
<sequence length="31" mass="3677">MERVIEIQDQTEVIRSILPARSTATYKWNNN</sequence>
<protein>
    <submittedName>
        <fullName evidence="1">Uncharacterized protein</fullName>
    </submittedName>
</protein>
<accession>A0A1R3SY76</accession>